<dbReference type="Pfam" id="PF13207">
    <property type="entry name" value="AAA_17"/>
    <property type="match status" value="1"/>
</dbReference>
<dbReference type="InterPro" id="IPR027417">
    <property type="entry name" value="P-loop_NTPase"/>
</dbReference>
<comment type="similarity">
    <text evidence="3">Belongs to the UPF0200 family.</text>
</comment>
<proteinExistence type="inferred from homology"/>
<dbReference type="KEGG" id="shc:Shell_1221"/>
<dbReference type="STRING" id="591019.Shell_1221"/>
<evidence type="ECO:0000256" key="3">
    <source>
        <dbReference type="HAMAP-Rule" id="MF_01111"/>
    </source>
</evidence>
<dbReference type="eggNOG" id="arCOG01045">
    <property type="taxonomic scope" value="Archaea"/>
</dbReference>
<protein>
    <recommendedName>
        <fullName evidence="3">UPF0200 protein Shell_1221</fullName>
    </recommendedName>
</protein>
<dbReference type="GO" id="GO:0016301">
    <property type="term" value="F:kinase activity"/>
    <property type="evidence" value="ECO:0007669"/>
    <property type="project" value="UniProtKB-KW"/>
</dbReference>
<organism evidence="4 5">
    <name type="scientific">Staphylothermus hellenicus (strain DSM 12710 / JCM 10830 / BK20S6-10-b1 / P8)</name>
    <dbReference type="NCBI Taxonomy" id="591019"/>
    <lineage>
        <taxon>Archaea</taxon>
        <taxon>Thermoproteota</taxon>
        <taxon>Thermoprotei</taxon>
        <taxon>Desulfurococcales</taxon>
        <taxon>Desulfurococcaceae</taxon>
        <taxon>Staphylothermus</taxon>
    </lineage>
</organism>
<dbReference type="AlphaFoldDB" id="D7D974"/>
<reference evidence="5" key="1">
    <citation type="submission" date="2010-05" db="EMBL/GenBank/DDBJ databases">
        <title>Complete sequence of Staphylothermus hellenicus DSM 12710.</title>
        <authorList>
            <consortium name="US DOE Joint Genome Institute"/>
            <person name="Lucas S."/>
            <person name="Copeland A."/>
            <person name="Lapidus A."/>
            <person name="Cheng J.-F."/>
            <person name="Bruce D."/>
            <person name="Goodwin L."/>
            <person name="Pitluck S."/>
            <person name="Davenport K."/>
            <person name="Detter J.C."/>
            <person name="Han C."/>
            <person name="Tapia R."/>
            <person name="Larimer F."/>
            <person name="Land M."/>
            <person name="Hauser L."/>
            <person name="Kyrpides N."/>
            <person name="Mikhailova N."/>
            <person name="Anderson I.J."/>
            <person name="Woyke T."/>
        </authorList>
    </citation>
    <scope>NUCLEOTIDE SEQUENCE [LARGE SCALE GENOMIC DNA]</scope>
    <source>
        <strain evidence="5">DSM 12710 / JCM 10830 / BK20S6-10-b1 / P8</strain>
    </source>
</reference>
<dbReference type="InterPro" id="IPR022970">
    <property type="entry name" value="NTP_hydrolase-rel"/>
</dbReference>
<dbReference type="PANTHER" id="PTHR41930">
    <property type="entry name" value="UPF0200 PROTEIN MJ1399"/>
    <property type="match status" value="1"/>
</dbReference>
<keyword evidence="2 3" id="KW-0067">ATP-binding</keyword>
<evidence type="ECO:0000256" key="2">
    <source>
        <dbReference type="ARBA" id="ARBA00022840"/>
    </source>
</evidence>
<keyword evidence="1 3" id="KW-0547">Nucleotide-binding</keyword>
<reference evidence="4 5" key="2">
    <citation type="journal article" date="2011" name="Stand. Genomic Sci.">
        <title>Complete genome sequence of Staphylothermus hellenicus P8.</title>
        <authorList>
            <person name="Anderson I."/>
            <person name="Wirth R."/>
            <person name="Lucas S."/>
            <person name="Copeland A."/>
            <person name="Lapidus A."/>
            <person name="Cheng J.F."/>
            <person name="Goodwin L."/>
            <person name="Pitluck S."/>
            <person name="Davenport K."/>
            <person name="Detter J.C."/>
            <person name="Han C."/>
            <person name="Tapia R."/>
            <person name="Land M."/>
            <person name="Hauser L."/>
            <person name="Pati A."/>
            <person name="Mikhailova N."/>
            <person name="Woyke T."/>
            <person name="Klenk H.P."/>
            <person name="Kyrpides N."/>
            <person name="Ivanova N."/>
        </authorList>
    </citation>
    <scope>NUCLEOTIDE SEQUENCE [LARGE SCALE GENOMIC DNA]</scope>
    <source>
        <strain evidence="5">DSM 12710 / JCM 10830 / BK20S6-10-b1 / P8</strain>
    </source>
</reference>
<sequence length="192" mass="21822">MFTMKLFIVLVAGMPGAGKSIVSKAAQDLGLPVYNMGDIIRMETSRFYGVITPETMREASRRVRKLYGEDYVARKTIERIKEKRGVVVVDGVRSLVEVEAFKKYAETVILAVHASPKTRFERIRKRNRPGDPDNWEDFVKRDLTELRFGLGNVIALADYMIVNEGSIEEAYRGAYNILKELVEKNVKDNSIS</sequence>
<evidence type="ECO:0000313" key="4">
    <source>
        <dbReference type="EMBL" id="ADI32320.1"/>
    </source>
</evidence>
<dbReference type="SUPFAM" id="SSF52540">
    <property type="entry name" value="P-loop containing nucleoside triphosphate hydrolases"/>
    <property type="match status" value="1"/>
</dbReference>
<keyword evidence="5" id="KW-1185">Reference proteome</keyword>
<feature type="binding site" evidence="3">
    <location>
        <begin position="13"/>
        <end position="20"/>
    </location>
    <ligand>
        <name>ATP</name>
        <dbReference type="ChEBI" id="CHEBI:30616"/>
    </ligand>
</feature>
<dbReference type="EMBL" id="CP002051">
    <property type="protein sequence ID" value="ADI32320.1"/>
    <property type="molecule type" value="Genomic_DNA"/>
</dbReference>
<evidence type="ECO:0000313" key="5">
    <source>
        <dbReference type="Proteomes" id="UP000002573"/>
    </source>
</evidence>
<accession>D7D974</accession>
<evidence type="ECO:0000256" key="1">
    <source>
        <dbReference type="ARBA" id="ARBA00022741"/>
    </source>
</evidence>
<keyword evidence="4" id="KW-0808">Transferase</keyword>
<gene>
    <name evidence="4" type="ordered locus">Shell_1221</name>
</gene>
<name>D7D974_STAHD</name>
<dbReference type="Gene3D" id="3.40.50.300">
    <property type="entry name" value="P-loop containing nucleotide triphosphate hydrolases"/>
    <property type="match status" value="1"/>
</dbReference>
<dbReference type="HOGENOM" id="CLU_096329_1_0_2"/>
<keyword evidence="4" id="KW-0418">Kinase</keyword>
<dbReference type="GO" id="GO:0005524">
    <property type="term" value="F:ATP binding"/>
    <property type="evidence" value="ECO:0007669"/>
    <property type="project" value="UniProtKB-UniRule"/>
</dbReference>
<dbReference type="HAMAP" id="MF_01111">
    <property type="entry name" value="UPF0200"/>
    <property type="match status" value="1"/>
</dbReference>
<dbReference type="Proteomes" id="UP000002573">
    <property type="component" value="Chromosome"/>
</dbReference>
<dbReference type="PANTHER" id="PTHR41930:SF1">
    <property type="entry name" value="DEPHOSPHO-COA KINASE"/>
    <property type="match status" value="1"/>
</dbReference>